<organism evidence="1 2">
    <name type="scientific">Diatrype stigma</name>
    <dbReference type="NCBI Taxonomy" id="117547"/>
    <lineage>
        <taxon>Eukaryota</taxon>
        <taxon>Fungi</taxon>
        <taxon>Dikarya</taxon>
        <taxon>Ascomycota</taxon>
        <taxon>Pezizomycotina</taxon>
        <taxon>Sordariomycetes</taxon>
        <taxon>Xylariomycetidae</taxon>
        <taxon>Xylariales</taxon>
        <taxon>Diatrypaceae</taxon>
        <taxon>Diatrype</taxon>
    </lineage>
</organism>
<dbReference type="EMBL" id="JAKJXP020000038">
    <property type="protein sequence ID" value="KAK7752443.1"/>
    <property type="molecule type" value="Genomic_DNA"/>
</dbReference>
<dbReference type="InterPro" id="IPR022036">
    <property type="entry name" value="DUF3605"/>
</dbReference>
<keyword evidence="2" id="KW-1185">Reference proteome</keyword>
<reference evidence="1 2" key="1">
    <citation type="submission" date="2024-02" db="EMBL/GenBank/DDBJ databases">
        <title>De novo assembly and annotation of 12 fungi associated with fruit tree decline syndrome in Ontario, Canada.</title>
        <authorList>
            <person name="Sulman M."/>
            <person name="Ellouze W."/>
            <person name="Ilyukhin E."/>
        </authorList>
    </citation>
    <scope>NUCLEOTIDE SEQUENCE [LARGE SCALE GENOMIC DNA]</scope>
    <source>
        <strain evidence="1 2">M11/M66-122</strain>
    </source>
</reference>
<dbReference type="AlphaFoldDB" id="A0AAN9UR98"/>
<dbReference type="PANTHER" id="PTHR35020:SF4">
    <property type="entry name" value="N-ACETYLGLUCOSAMINE-INDUCED PROTEIN 1"/>
    <property type="match status" value="1"/>
</dbReference>
<protein>
    <recommendedName>
        <fullName evidence="3">N-acetylglucosamine-induced protein 1</fullName>
    </recommendedName>
</protein>
<sequence length="232" mass="27171">MLAQGPEQGNKMGSLNALPYWQVNVPENERTEACPDFLCNLSLKDIGIIGTPDSEYHVATWGEVQQIVRDNRLDAFRRVPSQLRRYLGYTSKLRQDYGSVMNFILTQRLHWEMPLVSKGKPFEFEEDLKILQNDWPYGIDKRIVHLVVWTKFDLEEDPVTTDLTDKARAEIEAFMQQKFGGRLSRDQYIWFKNWRSLKSVQAVEHFHVMIFDPDRTFIDEITNGDIPLCEKV</sequence>
<evidence type="ECO:0000313" key="2">
    <source>
        <dbReference type="Proteomes" id="UP001320420"/>
    </source>
</evidence>
<evidence type="ECO:0008006" key="3">
    <source>
        <dbReference type="Google" id="ProtNLM"/>
    </source>
</evidence>
<accession>A0AAN9UR98</accession>
<gene>
    <name evidence="1" type="ORF">SLS62_005596</name>
</gene>
<name>A0AAN9UR98_9PEZI</name>
<comment type="caution">
    <text evidence="1">The sequence shown here is derived from an EMBL/GenBank/DDBJ whole genome shotgun (WGS) entry which is preliminary data.</text>
</comment>
<dbReference type="GO" id="GO:0005737">
    <property type="term" value="C:cytoplasm"/>
    <property type="evidence" value="ECO:0007669"/>
    <property type="project" value="TreeGrafter"/>
</dbReference>
<dbReference type="PANTHER" id="PTHR35020">
    <property type="entry name" value="N-ACETYLGLUCOSAMINE-INDUCED PROTEIN 1"/>
    <property type="match status" value="1"/>
</dbReference>
<dbReference type="Proteomes" id="UP001320420">
    <property type="component" value="Unassembled WGS sequence"/>
</dbReference>
<dbReference type="Pfam" id="PF12239">
    <property type="entry name" value="DUF3605"/>
    <property type="match status" value="1"/>
</dbReference>
<evidence type="ECO:0000313" key="1">
    <source>
        <dbReference type="EMBL" id="KAK7752443.1"/>
    </source>
</evidence>
<dbReference type="GO" id="GO:0006044">
    <property type="term" value="P:N-acetylglucosamine metabolic process"/>
    <property type="evidence" value="ECO:0007669"/>
    <property type="project" value="TreeGrafter"/>
</dbReference>
<proteinExistence type="predicted"/>